<dbReference type="HOGENOM" id="CLU_3072441_0_0_1"/>
<dbReference type="EnsemblPlants" id="PGSC0003DMT400034593">
    <property type="protein sequence ID" value="PGSC0003DMT400034593"/>
    <property type="gene ID" value="PGSC0003DMG402013295"/>
</dbReference>
<evidence type="ECO:0000313" key="2">
    <source>
        <dbReference type="Proteomes" id="UP000011115"/>
    </source>
</evidence>
<dbReference type="AlphaFoldDB" id="M1B0Z1"/>
<accession>M1B0Z1</accession>
<evidence type="ECO:0000313" key="1">
    <source>
        <dbReference type="EnsemblPlants" id="PGSC0003DMT400034593"/>
    </source>
</evidence>
<reference evidence="2" key="1">
    <citation type="journal article" date="2011" name="Nature">
        <title>Genome sequence and analysis of the tuber crop potato.</title>
        <authorList>
            <consortium name="The Potato Genome Sequencing Consortium"/>
        </authorList>
    </citation>
    <scope>NUCLEOTIDE SEQUENCE [LARGE SCALE GENOMIC DNA]</scope>
    <source>
        <strain evidence="2">cv. DM1-3 516 R44</strain>
    </source>
</reference>
<name>M1B0Z1_SOLTU</name>
<dbReference type="Proteomes" id="UP000011115">
    <property type="component" value="Unassembled WGS sequence"/>
</dbReference>
<reference evidence="1" key="2">
    <citation type="submission" date="2015-06" db="UniProtKB">
        <authorList>
            <consortium name="EnsemblPlants"/>
        </authorList>
    </citation>
    <scope>IDENTIFICATION</scope>
    <source>
        <strain evidence="1">DM1-3 516 R44</strain>
    </source>
</reference>
<proteinExistence type="predicted"/>
<protein>
    <submittedName>
        <fullName evidence="1">Myosin heavy chain, clone</fullName>
    </submittedName>
</protein>
<sequence>MDSIGGESWSFWSAYTLLRVDSAAYCAARASFFSLLRLLISRFCNICSGPKTI</sequence>
<dbReference type="PaxDb" id="4113-PGSC0003DMT400034593"/>
<keyword evidence="2" id="KW-1185">Reference proteome</keyword>
<organism evidence="1 2">
    <name type="scientific">Solanum tuberosum</name>
    <name type="common">Potato</name>
    <dbReference type="NCBI Taxonomy" id="4113"/>
    <lineage>
        <taxon>Eukaryota</taxon>
        <taxon>Viridiplantae</taxon>
        <taxon>Streptophyta</taxon>
        <taxon>Embryophyta</taxon>
        <taxon>Tracheophyta</taxon>
        <taxon>Spermatophyta</taxon>
        <taxon>Magnoliopsida</taxon>
        <taxon>eudicotyledons</taxon>
        <taxon>Gunneridae</taxon>
        <taxon>Pentapetalae</taxon>
        <taxon>asterids</taxon>
        <taxon>lamiids</taxon>
        <taxon>Solanales</taxon>
        <taxon>Solanaceae</taxon>
        <taxon>Solanoideae</taxon>
        <taxon>Solaneae</taxon>
        <taxon>Solanum</taxon>
    </lineage>
</organism>
<dbReference type="Gramene" id="PGSC0003DMT400034593">
    <property type="protein sequence ID" value="PGSC0003DMT400034593"/>
    <property type="gene ID" value="PGSC0003DMG402013295"/>
</dbReference>
<dbReference type="InParanoid" id="M1B0Z1"/>